<keyword evidence="2" id="KW-1185">Reference proteome</keyword>
<name>A0AAV4W0G3_CAEEX</name>
<evidence type="ECO:0000313" key="2">
    <source>
        <dbReference type="Proteomes" id="UP001054945"/>
    </source>
</evidence>
<comment type="caution">
    <text evidence="1">The sequence shown here is derived from an EMBL/GenBank/DDBJ whole genome shotgun (WGS) entry which is preliminary data.</text>
</comment>
<organism evidence="1 2">
    <name type="scientific">Caerostris extrusa</name>
    <name type="common">Bark spider</name>
    <name type="synonym">Caerostris bankana</name>
    <dbReference type="NCBI Taxonomy" id="172846"/>
    <lineage>
        <taxon>Eukaryota</taxon>
        <taxon>Metazoa</taxon>
        <taxon>Ecdysozoa</taxon>
        <taxon>Arthropoda</taxon>
        <taxon>Chelicerata</taxon>
        <taxon>Arachnida</taxon>
        <taxon>Araneae</taxon>
        <taxon>Araneomorphae</taxon>
        <taxon>Entelegynae</taxon>
        <taxon>Araneoidea</taxon>
        <taxon>Araneidae</taxon>
        <taxon>Caerostris</taxon>
    </lineage>
</organism>
<dbReference type="AlphaFoldDB" id="A0AAV4W0G3"/>
<sequence>MGFSHSFRSVDQVSSPSLAVRLGLSPCRHGNRSLFEFLSKKKLTFFMPSFPYFDSGVLLEFCFDAAFQKHYCCESQNEKHISWLTFLIAWLLVMVINKYNSEI</sequence>
<gene>
    <name evidence="1" type="ORF">CEXT_742971</name>
</gene>
<evidence type="ECO:0000313" key="1">
    <source>
        <dbReference type="EMBL" id="GIY75893.1"/>
    </source>
</evidence>
<reference evidence="1 2" key="1">
    <citation type="submission" date="2021-06" db="EMBL/GenBank/DDBJ databases">
        <title>Caerostris extrusa draft genome.</title>
        <authorList>
            <person name="Kono N."/>
            <person name="Arakawa K."/>
        </authorList>
    </citation>
    <scope>NUCLEOTIDE SEQUENCE [LARGE SCALE GENOMIC DNA]</scope>
</reference>
<protein>
    <submittedName>
        <fullName evidence="1">Uncharacterized protein</fullName>
    </submittedName>
</protein>
<proteinExistence type="predicted"/>
<accession>A0AAV4W0G3</accession>
<dbReference type="Proteomes" id="UP001054945">
    <property type="component" value="Unassembled WGS sequence"/>
</dbReference>
<dbReference type="EMBL" id="BPLR01015412">
    <property type="protein sequence ID" value="GIY75893.1"/>
    <property type="molecule type" value="Genomic_DNA"/>
</dbReference>